<evidence type="ECO:0000259" key="4">
    <source>
        <dbReference type="PROSITE" id="PS50110"/>
    </source>
</evidence>
<evidence type="ECO:0000256" key="2">
    <source>
        <dbReference type="ARBA" id="ARBA00023012"/>
    </source>
</evidence>
<proteinExistence type="predicted"/>
<dbReference type="SUPFAM" id="SSF52172">
    <property type="entry name" value="CheY-like"/>
    <property type="match status" value="1"/>
</dbReference>
<organism evidence="5 6">
    <name type="scientific">Desulfovibrio piger</name>
    <dbReference type="NCBI Taxonomy" id="901"/>
    <lineage>
        <taxon>Bacteria</taxon>
        <taxon>Pseudomonadati</taxon>
        <taxon>Thermodesulfobacteriota</taxon>
        <taxon>Desulfovibrionia</taxon>
        <taxon>Desulfovibrionales</taxon>
        <taxon>Desulfovibrionaceae</taxon>
        <taxon>Desulfovibrio</taxon>
    </lineage>
</organism>
<keyword evidence="2" id="KW-0902">Two-component regulatory system</keyword>
<dbReference type="PANTHER" id="PTHR44591">
    <property type="entry name" value="STRESS RESPONSE REGULATOR PROTEIN 1"/>
    <property type="match status" value="1"/>
</dbReference>
<dbReference type="SMART" id="SM00448">
    <property type="entry name" value="REC"/>
    <property type="match status" value="1"/>
</dbReference>
<dbReference type="GO" id="GO:0000160">
    <property type="term" value="P:phosphorelay signal transduction system"/>
    <property type="evidence" value="ECO:0007669"/>
    <property type="project" value="UniProtKB-KW"/>
</dbReference>
<dbReference type="EMBL" id="LT630450">
    <property type="protein sequence ID" value="SFV72997.1"/>
    <property type="molecule type" value="Genomic_DNA"/>
</dbReference>
<evidence type="ECO:0000256" key="1">
    <source>
        <dbReference type="ARBA" id="ARBA00022553"/>
    </source>
</evidence>
<dbReference type="InterPro" id="IPR050595">
    <property type="entry name" value="Bact_response_regulator"/>
</dbReference>
<evidence type="ECO:0000313" key="5">
    <source>
        <dbReference type="EMBL" id="SFV72997.1"/>
    </source>
</evidence>
<feature type="domain" description="Response regulatory" evidence="4">
    <location>
        <begin position="7"/>
        <end position="120"/>
    </location>
</feature>
<dbReference type="RefSeq" id="WP_072334184.1">
    <property type="nucleotide sequence ID" value="NZ_CALJDE010000008.1"/>
</dbReference>
<keyword evidence="1 3" id="KW-0597">Phosphoprotein</keyword>
<sequence length="157" mass="17489">MSKEEIKILLVDDEKQFVDTLAERLAMRGFSARVAYDGPQALKAVEDPTDVIVLDLRMPGMDGFEVLRSVKKSNPQVQVIILTGHGGDAEEQTAYRMGAYNFLKKPMDIDELLNSIRMAYRDKVENAMVAVSLAEGGDFDSAQDVLNEKDLLAEHKL</sequence>
<dbReference type="PANTHER" id="PTHR44591:SF14">
    <property type="entry name" value="PROTEIN PILG"/>
    <property type="match status" value="1"/>
</dbReference>
<name>A0A1K1LE77_9BACT</name>
<dbReference type="AlphaFoldDB" id="A0A1K1LE77"/>
<accession>A0A1K1LE77</accession>
<dbReference type="KEGG" id="dpg:DESPIGER_1145"/>
<dbReference type="InterPro" id="IPR001789">
    <property type="entry name" value="Sig_transdc_resp-reg_receiver"/>
</dbReference>
<dbReference type="Pfam" id="PF00072">
    <property type="entry name" value="Response_reg"/>
    <property type="match status" value="1"/>
</dbReference>
<evidence type="ECO:0000256" key="3">
    <source>
        <dbReference type="PROSITE-ProRule" id="PRU00169"/>
    </source>
</evidence>
<protein>
    <submittedName>
        <fullName evidence="5">Response regulator receiver protein</fullName>
    </submittedName>
</protein>
<dbReference type="PROSITE" id="PS50110">
    <property type="entry name" value="RESPONSE_REGULATORY"/>
    <property type="match status" value="1"/>
</dbReference>
<keyword evidence="6" id="KW-1185">Reference proteome</keyword>
<gene>
    <name evidence="5" type="ORF">DESPIGER_1145</name>
</gene>
<dbReference type="Proteomes" id="UP000186323">
    <property type="component" value="Chromosome I"/>
</dbReference>
<evidence type="ECO:0000313" key="6">
    <source>
        <dbReference type="Proteomes" id="UP000186323"/>
    </source>
</evidence>
<reference evidence="6" key="1">
    <citation type="submission" date="2016-10" db="EMBL/GenBank/DDBJ databases">
        <authorList>
            <person name="Wegmann U."/>
        </authorList>
    </citation>
    <scope>NUCLEOTIDE SEQUENCE [LARGE SCALE GENOMIC DNA]</scope>
</reference>
<dbReference type="Gene3D" id="3.40.50.2300">
    <property type="match status" value="1"/>
</dbReference>
<dbReference type="InterPro" id="IPR011006">
    <property type="entry name" value="CheY-like_superfamily"/>
</dbReference>
<dbReference type="OrthoDB" id="9800029at2"/>
<feature type="modified residue" description="4-aspartylphosphate" evidence="3">
    <location>
        <position position="55"/>
    </location>
</feature>